<keyword evidence="2" id="KW-0143">Chaperone</keyword>
<evidence type="ECO:0000256" key="2">
    <source>
        <dbReference type="ARBA" id="ARBA00023186"/>
    </source>
</evidence>
<evidence type="ECO:0000256" key="1">
    <source>
        <dbReference type="ARBA" id="ARBA00007177"/>
    </source>
</evidence>
<organism evidence="3 4">
    <name type="scientific">Meira miltonrushii</name>
    <dbReference type="NCBI Taxonomy" id="1280837"/>
    <lineage>
        <taxon>Eukaryota</taxon>
        <taxon>Fungi</taxon>
        <taxon>Dikarya</taxon>
        <taxon>Basidiomycota</taxon>
        <taxon>Ustilaginomycotina</taxon>
        <taxon>Exobasidiomycetes</taxon>
        <taxon>Exobasidiales</taxon>
        <taxon>Brachybasidiaceae</taxon>
        <taxon>Meira</taxon>
    </lineage>
</organism>
<reference evidence="3 4" key="1">
    <citation type="journal article" date="2018" name="Mol. Biol. Evol.">
        <title>Broad Genomic Sampling Reveals a Smut Pathogenic Ancestry of the Fungal Clade Ustilaginomycotina.</title>
        <authorList>
            <person name="Kijpornyongpan T."/>
            <person name="Mondo S.J."/>
            <person name="Barry K."/>
            <person name="Sandor L."/>
            <person name="Lee J."/>
            <person name="Lipzen A."/>
            <person name="Pangilinan J."/>
            <person name="LaButti K."/>
            <person name="Hainaut M."/>
            <person name="Henrissat B."/>
            <person name="Grigoriev I.V."/>
            <person name="Spatafora J.W."/>
            <person name="Aime M.C."/>
        </authorList>
    </citation>
    <scope>NUCLEOTIDE SEQUENCE [LARGE SCALE GENOMIC DNA]</scope>
    <source>
        <strain evidence="3 4">MCA 3882</strain>
    </source>
</reference>
<protein>
    <submittedName>
        <fullName evidence="3">UreD-domain-containing protein</fullName>
    </submittedName>
</protein>
<dbReference type="InterPro" id="IPR002669">
    <property type="entry name" value="UreD"/>
</dbReference>
<feature type="non-terminal residue" evidence="3">
    <location>
        <position position="364"/>
    </location>
</feature>
<dbReference type="STRING" id="1280837.A0A316VHU6"/>
<proteinExistence type="inferred from homology"/>
<dbReference type="EMBL" id="KZ819602">
    <property type="protein sequence ID" value="PWN36608.1"/>
    <property type="molecule type" value="Genomic_DNA"/>
</dbReference>
<dbReference type="GeneID" id="37019819"/>
<name>A0A316VHU6_9BASI</name>
<dbReference type="GO" id="GO:0016151">
    <property type="term" value="F:nickel cation binding"/>
    <property type="evidence" value="ECO:0007669"/>
    <property type="project" value="InterPro"/>
</dbReference>
<evidence type="ECO:0000313" key="4">
    <source>
        <dbReference type="Proteomes" id="UP000245771"/>
    </source>
</evidence>
<dbReference type="RefSeq" id="XP_025356910.1">
    <property type="nucleotide sequence ID" value="XM_025498038.1"/>
</dbReference>
<accession>A0A316VHU6</accession>
<evidence type="ECO:0000313" key="3">
    <source>
        <dbReference type="EMBL" id="PWN36608.1"/>
    </source>
</evidence>
<dbReference type="InParanoid" id="A0A316VHU6"/>
<keyword evidence="4" id="KW-1185">Reference proteome</keyword>
<dbReference type="PANTHER" id="PTHR33643:SF1">
    <property type="entry name" value="UREASE ACCESSORY PROTEIN D"/>
    <property type="match status" value="1"/>
</dbReference>
<dbReference type="FunCoup" id="A0A316VHU6">
    <property type="interactions" value="27"/>
</dbReference>
<dbReference type="OrthoDB" id="5550464at2759"/>
<comment type="similarity">
    <text evidence="1">Belongs to the UreD family.</text>
</comment>
<dbReference type="HAMAP" id="MF_01384">
    <property type="entry name" value="UreD"/>
    <property type="match status" value="1"/>
</dbReference>
<gene>
    <name evidence="3" type="ORF">FA14DRAFT_159072</name>
</gene>
<dbReference type="AlphaFoldDB" id="A0A316VHU6"/>
<dbReference type="PANTHER" id="PTHR33643">
    <property type="entry name" value="UREASE ACCESSORY PROTEIN D"/>
    <property type="match status" value="1"/>
</dbReference>
<dbReference type="Proteomes" id="UP000245771">
    <property type="component" value="Unassembled WGS sequence"/>
</dbReference>
<dbReference type="Pfam" id="PF01774">
    <property type="entry name" value="UreD"/>
    <property type="match status" value="1"/>
</dbReference>
<sequence>MSKTVGSGIITDSTPFRFERFTGTGLAIVRKHGSNNDNEAVAGFTHLAFTFPLKLISPRSASRDAITRIAKRLTDKQQGPIKPVAALYVVGYGGGLVSGDAVLIDMDVGEGCTLLLLTQGSTKVYKMRGKQLANHAAQAFDSSLSTSQTFRSIIRANATMVVLPDPVTCYTSARYKQIQRFDLRDAQSSSLILLDWFTPGRVHLMERNGHLANSERWAFDSYYSRNEVRIAGEVLARDVLELQNEQDENGYQTGNSIAQKCEPYTCFAMLVLYGKDVHAIVQSLKDEFHSIQQHNRSRATNAQQQEVLWSCSPITKAGEDEQAYTGGLIVRVAGLTTEAVRYWLRIRLDQAKDVIGDDLYRQAL</sequence>